<dbReference type="InterPro" id="IPR001283">
    <property type="entry name" value="CRISP-related"/>
</dbReference>
<proteinExistence type="predicted"/>
<evidence type="ECO:0000256" key="1">
    <source>
        <dbReference type="PROSITE-ProRule" id="PRU01005"/>
    </source>
</evidence>
<dbReference type="SMART" id="SM00254">
    <property type="entry name" value="ShKT"/>
    <property type="match status" value="2"/>
</dbReference>
<dbReference type="AlphaFoldDB" id="A0A1S0U4K7"/>
<dbReference type="InParanoid" id="A0A1S0U4K7"/>
<dbReference type="SMART" id="SM00198">
    <property type="entry name" value="SCP"/>
    <property type="match status" value="1"/>
</dbReference>
<dbReference type="PANTHER" id="PTHR10334">
    <property type="entry name" value="CYSTEINE-RICH SECRETORY PROTEIN-RELATED"/>
    <property type="match status" value="1"/>
</dbReference>
<feature type="domain" description="ShKT" evidence="3">
    <location>
        <begin position="258"/>
        <end position="293"/>
    </location>
</feature>
<dbReference type="InterPro" id="IPR014044">
    <property type="entry name" value="CAP_dom"/>
</dbReference>
<protein>
    <recommendedName>
        <fullName evidence="3">ShKT domain-containing protein</fullName>
    </recommendedName>
</protein>
<dbReference type="OrthoDB" id="5819511at2759"/>
<gene>
    <name evidence="4" type="ORF">LOAG_03326</name>
</gene>
<dbReference type="Pfam" id="PF00188">
    <property type="entry name" value="CAP"/>
    <property type="match status" value="1"/>
</dbReference>
<comment type="caution">
    <text evidence="1">Lacks conserved residue(s) required for the propagation of feature annotation.</text>
</comment>
<feature type="domain" description="ShKT" evidence="3">
    <location>
        <begin position="306"/>
        <end position="341"/>
    </location>
</feature>
<evidence type="ECO:0000313" key="4">
    <source>
        <dbReference type="EMBL" id="EFO25165.2"/>
    </source>
</evidence>
<dbReference type="Gene3D" id="1.10.10.1940">
    <property type="match status" value="1"/>
</dbReference>
<dbReference type="InterPro" id="IPR003582">
    <property type="entry name" value="ShKT_dom"/>
</dbReference>
<name>A0A1S0U4K7_LOALO</name>
<keyword evidence="2" id="KW-0732">Signal</keyword>
<dbReference type="PROSITE" id="PS51670">
    <property type="entry name" value="SHKT"/>
    <property type="match status" value="2"/>
</dbReference>
<dbReference type="EMBL" id="JH712072">
    <property type="protein sequence ID" value="EFO25165.2"/>
    <property type="molecule type" value="Genomic_DNA"/>
</dbReference>
<dbReference type="Pfam" id="PF01549">
    <property type="entry name" value="ShK"/>
    <property type="match status" value="2"/>
</dbReference>
<evidence type="ECO:0000256" key="2">
    <source>
        <dbReference type="SAM" id="SignalP"/>
    </source>
</evidence>
<sequence length="361" mass="41815">MLCHLSAVLICYLGIVTSQIIYTIYHFNDEQRRQIITIHNQLRAQEPASNMQELVWDQRLADLAYGHAKRCDAWHRSAYERQGYGYSYIGENIWWSNEAYLRSNLQTAMLDFFNEKPYYDYNENKCMEGAQCGHYTQYVWGETCAVGCAAVHCYGIKNGRGINQGHIIICNYGEGGNQFGKRPYLFGPRCSNCQCGGECTSEGLCPPCCSGMRYLQQRNFLPLLIQQSRKSWQNKINRQQKQKNYQLNGNGKLYNYECQDLEPYCEYWVRNVGCYSKHRNFMIKRCSKTCNTCHPLFSAVNQVRSCTDDNPNCDLWARHGECHGSREAYMAANCRLSCALCIPSSYHKHRYQSNSLNDILI</sequence>
<feature type="signal peptide" evidence="2">
    <location>
        <begin position="1"/>
        <end position="18"/>
    </location>
</feature>
<evidence type="ECO:0000259" key="3">
    <source>
        <dbReference type="PROSITE" id="PS51670"/>
    </source>
</evidence>
<dbReference type="KEGG" id="loa:LOAG_03326"/>
<dbReference type="InterPro" id="IPR035940">
    <property type="entry name" value="CAP_sf"/>
</dbReference>
<reference evidence="4" key="1">
    <citation type="submission" date="2012-04" db="EMBL/GenBank/DDBJ databases">
        <title>The Genome Sequence of Loa loa.</title>
        <authorList>
            <consortium name="The Broad Institute Genome Sequencing Platform"/>
            <consortium name="Broad Institute Genome Sequencing Center for Infectious Disease"/>
            <person name="Nutman T.B."/>
            <person name="Fink D.L."/>
            <person name="Russ C."/>
            <person name="Young S."/>
            <person name="Zeng Q."/>
            <person name="Gargeya S."/>
            <person name="Alvarado L."/>
            <person name="Berlin A."/>
            <person name="Chapman S.B."/>
            <person name="Chen Z."/>
            <person name="Freedman E."/>
            <person name="Gellesch M."/>
            <person name="Goldberg J."/>
            <person name="Griggs A."/>
            <person name="Gujja S."/>
            <person name="Heilman E.R."/>
            <person name="Heiman D."/>
            <person name="Howarth C."/>
            <person name="Mehta T."/>
            <person name="Neiman D."/>
            <person name="Pearson M."/>
            <person name="Roberts A."/>
            <person name="Saif S."/>
            <person name="Shea T."/>
            <person name="Shenoy N."/>
            <person name="Sisk P."/>
            <person name="Stolte C."/>
            <person name="Sykes S."/>
            <person name="White J."/>
            <person name="Yandava C."/>
            <person name="Haas B."/>
            <person name="Henn M.R."/>
            <person name="Nusbaum C."/>
            <person name="Birren B."/>
        </authorList>
    </citation>
    <scope>NUCLEOTIDE SEQUENCE [LARGE SCALE GENOMIC DNA]</scope>
</reference>
<feature type="chain" id="PRO_5010203595" description="ShKT domain-containing protein" evidence="2">
    <location>
        <begin position="19"/>
        <end position="361"/>
    </location>
</feature>
<dbReference type="Gene3D" id="3.40.33.10">
    <property type="entry name" value="CAP"/>
    <property type="match status" value="1"/>
</dbReference>
<organism evidence="4">
    <name type="scientific">Loa loa</name>
    <name type="common">Eye worm</name>
    <name type="synonym">Filaria loa</name>
    <dbReference type="NCBI Taxonomy" id="7209"/>
    <lineage>
        <taxon>Eukaryota</taxon>
        <taxon>Metazoa</taxon>
        <taxon>Ecdysozoa</taxon>
        <taxon>Nematoda</taxon>
        <taxon>Chromadorea</taxon>
        <taxon>Rhabditida</taxon>
        <taxon>Spirurina</taxon>
        <taxon>Spiruromorpha</taxon>
        <taxon>Filarioidea</taxon>
        <taxon>Onchocercidae</taxon>
        <taxon>Loa</taxon>
    </lineage>
</organism>
<dbReference type="GeneID" id="9940714"/>
<dbReference type="RefSeq" id="XP_020303351.1">
    <property type="nucleotide sequence ID" value="XM_020446291.1"/>
</dbReference>
<accession>A0A1S0U4K7</accession>
<dbReference type="CTD" id="9940714"/>
<dbReference type="OMA" id="CDAWHRS"/>
<dbReference type="SUPFAM" id="SSF55797">
    <property type="entry name" value="PR-1-like"/>
    <property type="match status" value="1"/>
</dbReference>
<dbReference type="PRINTS" id="PR00837">
    <property type="entry name" value="V5TPXLIKE"/>
</dbReference>